<dbReference type="Pfam" id="PF00806">
    <property type="entry name" value="PUF"/>
    <property type="match status" value="7"/>
</dbReference>
<dbReference type="Gene3D" id="1.25.10.10">
    <property type="entry name" value="Leucine-rich Repeat Variant"/>
    <property type="match status" value="1"/>
</dbReference>
<feature type="repeat" description="Pumilio" evidence="4">
    <location>
        <begin position="445"/>
        <end position="481"/>
    </location>
</feature>
<dbReference type="CDD" id="cd07920">
    <property type="entry name" value="Pumilio"/>
    <property type="match status" value="1"/>
</dbReference>
<dbReference type="GO" id="GO:0003729">
    <property type="term" value="F:mRNA binding"/>
    <property type="evidence" value="ECO:0007669"/>
    <property type="project" value="TreeGrafter"/>
</dbReference>
<dbReference type="InterPro" id="IPR016024">
    <property type="entry name" value="ARM-type_fold"/>
</dbReference>
<evidence type="ECO:0000313" key="8">
    <source>
        <dbReference type="Proteomes" id="UP001314170"/>
    </source>
</evidence>
<keyword evidence="2" id="KW-0810">Translation regulation</keyword>
<dbReference type="PANTHER" id="PTHR12537:SF129">
    <property type="entry name" value="PUMILIO HOMOLOG 15-LIKE"/>
    <property type="match status" value="1"/>
</dbReference>
<evidence type="ECO:0000256" key="3">
    <source>
        <dbReference type="ARBA" id="ARBA00022884"/>
    </source>
</evidence>
<evidence type="ECO:0000256" key="2">
    <source>
        <dbReference type="ARBA" id="ARBA00022845"/>
    </source>
</evidence>
<keyword evidence="3" id="KW-0694">RNA-binding</keyword>
<organism evidence="7 8">
    <name type="scientific">Dovyalis caffra</name>
    <dbReference type="NCBI Taxonomy" id="77055"/>
    <lineage>
        <taxon>Eukaryota</taxon>
        <taxon>Viridiplantae</taxon>
        <taxon>Streptophyta</taxon>
        <taxon>Embryophyta</taxon>
        <taxon>Tracheophyta</taxon>
        <taxon>Spermatophyta</taxon>
        <taxon>Magnoliopsida</taxon>
        <taxon>eudicotyledons</taxon>
        <taxon>Gunneridae</taxon>
        <taxon>Pentapetalae</taxon>
        <taxon>rosids</taxon>
        <taxon>fabids</taxon>
        <taxon>Malpighiales</taxon>
        <taxon>Salicaceae</taxon>
        <taxon>Flacourtieae</taxon>
        <taxon>Dovyalis</taxon>
    </lineage>
</organism>
<feature type="domain" description="PUM-HD" evidence="6">
    <location>
        <begin position="274"/>
        <end position="616"/>
    </location>
</feature>
<keyword evidence="1" id="KW-0677">Repeat</keyword>
<dbReference type="AlphaFoldDB" id="A0AAV1RAK6"/>
<dbReference type="Proteomes" id="UP001314170">
    <property type="component" value="Unassembled WGS sequence"/>
</dbReference>
<evidence type="ECO:0000256" key="4">
    <source>
        <dbReference type="PROSITE-ProRule" id="PRU00317"/>
    </source>
</evidence>
<evidence type="ECO:0000256" key="1">
    <source>
        <dbReference type="ARBA" id="ARBA00022737"/>
    </source>
</evidence>
<feature type="repeat" description="Pumilio" evidence="4">
    <location>
        <begin position="333"/>
        <end position="369"/>
    </location>
</feature>
<dbReference type="PROSITE" id="PS50302">
    <property type="entry name" value="PUM"/>
    <property type="match status" value="4"/>
</dbReference>
<dbReference type="InterPro" id="IPR033133">
    <property type="entry name" value="PUM-HD"/>
</dbReference>
<dbReference type="InterPro" id="IPR001313">
    <property type="entry name" value="Pumilio_RNA-bd_rpt"/>
</dbReference>
<gene>
    <name evidence="7" type="ORF">DCAF_LOCUS7742</name>
</gene>
<dbReference type="PANTHER" id="PTHR12537">
    <property type="entry name" value="RNA BINDING PROTEIN PUMILIO-RELATED"/>
    <property type="match status" value="1"/>
</dbReference>
<proteinExistence type="predicted"/>
<evidence type="ECO:0000256" key="5">
    <source>
        <dbReference type="SAM" id="MobiDB-lite"/>
    </source>
</evidence>
<dbReference type="PROSITE" id="PS50303">
    <property type="entry name" value="PUM_HD"/>
    <property type="match status" value="1"/>
</dbReference>
<protein>
    <recommendedName>
        <fullName evidence="6">PUM-HD domain-containing protein</fullName>
    </recommendedName>
</protein>
<dbReference type="InterPro" id="IPR033712">
    <property type="entry name" value="Pumilio_RNA-bd"/>
</dbReference>
<dbReference type="GO" id="GO:0006417">
    <property type="term" value="P:regulation of translation"/>
    <property type="evidence" value="ECO:0007669"/>
    <property type="project" value="UniProtKB-KW"/>
</dbReference>
<feature type="repeat" description="Pumilio" evidence="4">
    <location>
        <begin position="553"/>
        <end position="590"/>
    </location>
</feature>
<comment type="caution">
    <text evidence="7">The sequence shown here is derived from an EMBL/GenBank/DDBJ whole genome shotgun (WGS) entry which is preliminary data.</text>
</comment>
<dbReference type="SUPFAM" id="SSF48371">
    <property type="entry name" value="ARM repeat"/>
    <property type="match status" value="1"/>
</dbReference>
<evidence type="ECO:0000259" key="6">
    <source>
        <dbReference type="PROSITE" id="PS50303"/>
    </source>
</evidence>
<dbReference type="EMBL" id="CAWUPB010000913">
    <property type="protein sequence ID" value="CAK7330039.1"/>
    <property type="molecule type" value="Genomic_DNA"/>
</dbReference>
<dbReference type="GO" id="GO:0005737">
    <property type="term" value="C:cytoplasm"/>
    <property type="evidence" value="ECO:0007669"/>
    <property type="project" value="TreeGrafter"/>
</dbReference>
<keyword evidence="8" id="KW-1185">Reference proteome</keyword>
<dbReference type="InterPro" id="IPR011989">
    <property type="entry name" value="ARM-like"/>
</dbReference>
<sequence>MSENSSTSVQYQNPSISFNQNPTLRQNYGTLFTNYTNPTRSQQNLEISPPLSGFDLRFYNINIDSSFFNLFEDQSLERYFATMNLSSTGNEFSRSSNSAQQRALIRMRSDEQYSLAAGYPSYQDSSQSGTRYMAHPSFSNGNEGLGYGQNIDQDQDYQDRFALDSFPYISQNGTRYMAHPSFSNSRNNNGGRGYDQNIRDQNYQDRFALDSFPGNNRTNNGSTSHRRLMRRMRSQSYDALDHGFSVRHNGIIVDDTGSQFRRVRSIDELESSNSNTPWVSSLPSSSAVQSNLPSLDKLKGMVALAAKNKGHYQFLKRVLDERRPDQIEMIFLEVKDHLHDLMADQFGNYVIQKLFEVCSEVQMTQLILSFINNQRRLLGLCFHPVATRAMQKMMERMKTSEQRCLFIPVLMQRIVILSKNENGYHVIVKCLESIPFDDAKHLIKEIVENFLEIAMDKNGCCVLNRALDCAQGELKERLLVKTIDHALFLSQNPFGNFVVQHVLEGPIHRAAVGVLEKLKGHFVALSMNKYGSNVVEKCLLFCGEENTAIIIEEFMHSSNFLNMCRDNFGNYVVQMALGVSKGGIQDALVSRMYSCYPDLYNDIHGKHVAMKLREPEQMQVFLHLWYSHDPLLHQEENGHGKRLISSISIQGHSLPNINV</sequence>
<accession>A0AAV1RAK6</accession>
<dbReference type="SMART" id="SM00025">
    <property type="entry name" value="Pumilio"/>
    <property type="match status" value="7"/>
</dbReference>
<name>A0AAV1RAK6_9ROSI</name>
<reference evidence="7 8" key="1">
    <citation type="submission" date="2024-01" db="EMBL/GenBank/DDBJ databases">
        <authorList>
            <person name="Waweru B."/>
        </authorList>
    </citation>
    <scope>NUCLEOTIDE SEQUENCE [LARGE SCALE GENOMIC DNA]</scope>
</reference>
<feature type="repeat" description="Pumilio" evidence="4">
    <location>
        <begin position="517"/>
        <end position="552"/>
    </location>
</feature>
<feature type="region of interest" description="Disordered" evidence="5">
    <location>
        <begin position="1"/>
        <end position="20"/>
    </location>
</feature>
<evidence type="ECO:0000313" key="7">
    <source>
        <dbReference type="EMBL" id="CAK7330039.1"/>
    </source>
</evidence>